<evidence type="ECO:0000313" key="4">
    <source>
        <dbReference type="EMBL" id="TVY67369.1"/>
    </source>
</evidence>
<dbReference type="FunFam" id="3.90.550.20:FF:000004">
    <property type="entry name" value="Glycosyltransferase family 32 protein"/>
    <property type="match status" value="1"/>
</dbReference>
<gene>
    <name evidence="4" type="primary">och1_1</name>
    <name evidence="4" type="ORF">LSUE1_G009462</name>
</gene>
<dbReference type="OrthoDB" id="409543at2759"/>
<dbReference type="InterPro" id="IPR029044">
    <property type="entry name" value="Nucleotide-diphossugar_trans"/>
</dbReference>
<protein>
    <submittedName>
        <fullName evidence="4">Initiation-specific alpha-1,6-mannosyltransferase</fullName>
    </submittedName>
</protein>
<dbReference type="EMBL" id="QGMK01001594">
    <property type="protein sequence ID" value="TVY67369.1"/>
    <property type="molecule type" value="Genomic_DNA"/>
</dbReference>
<keyword evidence="3" id="KW-1133">Transmembrane helix</keyword>
<evidence type="ECO:0000256" key="2">
    <source>
        <dbReference type="SAM" id="MobiDB-lite"/>
    </source>
</evidence>
<dbReference type="GO" id="GO:0000136">
    <property type="term" value="C:mannan polymerase complex"/>
    <property type="evidence" value="ECO:0007669"/>
    <property type="project" value="TreeGrafter"/>
</dbReference>
<dbReference type="GO" id="GO:0006487">
    <property type="term" value="P:protein N-linked glycosylation"/>
    <property type="evidence" value="ECO:0007669"/>
    <property type="project" value="TreeGrafter"/>
</dbReference>
<feature type="transmembrane region" description="Helical" evidence="3">
    <location>
        <begin position="21"/>
        <end position="37"/>
    </location>
</feature>
<dbReference type="SUPFAM" id="SSF53448">
    <property type="entry name" value="Nucleotide-diphospho-sugar transferases"/>
    <property type="match status" value="1"/>
</dbReference>
<keyword evidence="5" id="KW-1185">Reference proteome</keyword>
<keyword evidence="3" id="KW-0472">Membrane</keyword>
<accession>A0A8T9BW89</accession>
<organism evidence="4 5">
    <name type="scientific">Lachnellula suecica</name>
    <dbReference type="NCBI Taxonomy" id="602035"/>
    <lineage>
        <taxon>Eukaryota</taxon>
        <taxon>Fungi</taxon>
        <taxon>Dikarya</taxon>
        <taxon>Ascomycota</taxon>
        <taxon>Pezizomycotina</taxon>
        <taxon>Leotiomycetes</taxon>
        <taxon>Helotiales</taxon>
        <taxon>Lachnaceae</taxon>
        <taxon>Lachnellula</taxon>
    </lineage>
</organism>
<reference evidence="4 5" key="1">
    <citation type="submission" date="2018-05" db="EMBL/GenBank/DDBJ databases">
        <title>Genome sequencing and assembly of the regulated plant pathogen Lachnellula willkommii and related sister species for the development of diagnostic species identification markers.</title>
        <authorList>
            <person name="Giroux E."/>
            <person name="Bilodeau G."/>
        </authorList>
    </citation>
    <scope>NUCLEOTIDE SEQUENCE [LARGE SCALE GENOMIC DNA]</scope>
    <source>
        <strain evidence="4 5">CBS 268.59</strain>
    </source>
</reference>
<dbReference type="PANTHER" id="PTHR31834">
    <property type="entry name" value="INITIATION-SPECIFIC ALPHA-1,6-MANNOSYLTRANSFERASE"/>
    <property type="match status" value="1"/>
</dbReference>
<dbReference type="PANTHER" id="PTHR31834:SF8">
    <property type="entry name" value="TRANSFERASE, PUTATIVE (AFU_ORTHOLOGUE AFUA_6G14040)-RELATED"/>
    <property type="match status" value="1"/>
</dbReference>
<dbReference type="InterPro" id="IPR007577">
    <property type="entry name" value="GlycoTrfase_DXD_sugar-bd_CS"/>
</dbReference>
<proteinExistence type="inferred from homology"/>
<evidence type="ECO:0000313" key="5">
    <source>
        <dbReference type="Proteomes" id="UP000469558"/>
    </source>
</evidence>
<dbReference type="GO" id="GO:0000009">
    <property type="term" value="F:alpha-1,6-mannosyltransferase activity"/>
    <property type="evidence" value="ECO:0007669"/>
    <property type="project" value="InterPro"/>
</dbReference>
<evidence type="ECO:0000256" key="1">
    <source>
        <dbReference type="ARBA" id="ARBA00009003"/>
    </source>
</evidence>
<evidence type="ECO:0000256" key="3">
    <source>
        <dbReference type="SAM" id="Phobius"/>
    </source>
</evidence>
<comment type="caution">
    <text evidence="4">The sequence shown here is derived from an EMBL/GenBank/DDBJ whole genome shotgun (WGS) entry which is preliminary data.</text>
</comment>
<comment type="similarity">
    <text evidence="1">Belongs to the glycosyltransferase 32 family.</text>
</comment>
<dbReference type="AlphaFoldDB" id="A0A8T9BW89"/>
<feature type="compositionally biased region" description="Polar residues" evidence="2">
    <location>
        <begin position="419"/>
        <end position="436"/>
    </location>
</feature>
<feature type="compositionally biased region" description="Basic and acidic residues" evidence="2">
    <location>
        <begin position="389"/>
        <end position="416"/>
    </location>
</feature>
<feature type="region of interest" description="Disordered" evidence="2">
    <location>
        <begin position="389"/>
        <end position="466"/>
    </location>
</feature>
<dbReference type="Gene3D" id="3.90.550.20">
    <property type="match status" value="1"/>
</dbReference>
<sequence length="466" mass="53075">MMQTTASVFGTLLSKQIRRALPAYVLCVLLFLFFIKADHLAKIRHTPGDVLKHALAYQSNSRLRNTKIPRKIWQTWKVDPLSFEERDSSRARPWTQMNSGYRYEVLTDGNDLAYVETHFGPDGLNRLDIVNTYRSLTAMIIKADLLRYLVMYIEGGFYADIDVEALRPIDTWIPSHMNENDIDLIIGVEIDEPNFLNHTILGQKCQSFCQWTFACKPRVPVMLKLVDHILHWLNEISQRQNVPISDIELDFDDVLTGTGPSAFTKAVLKEMEAQARHRIPWDTFHALQEPTLVGNTLVLTVEAFAAGQGHSNSGNHDSPAALVKHHYHASKWPSRHPRYSHPAFGMVEECNWAPDCVEQWTKNTTAYPSLSEEHKEKLLAEKAVVDKERLDKETAEKEQKEREEAERKNTELRAACESESFTNTAPPKSSSTQTIDAPTPPEEFIPGTQPAEFLPGTQHTEMRSLE</sequence>
<dbReference type="Pfam" id="PF04488">
    <property type="entry name" value="Gly_transf_sug"/>
    <property type="match status" value="1"/>
</dbReference>
<keyword evidence="3" id="KW-0812">Transmembrane</keyword>
<dbReference type="Proteomes" id="UP000469558">
    <property type="component" value="Unassembled WGS sequence"/>
</dbReference>
<name>A0A8T9BW89_9HELO</name>
<dbReference type="InterPro" id="IPR039367">
    <property type="entry name" value="Och1-like"/>
</dbReference>